<sequence length="150" mass="17654">MIPINTSVVSGVVLSMFSNKYRMLLLKRTGEGYWCHVAGKIENGELAWEAMVRELREETNIEAKDLYNGEYQQQFYDPSHNQIMLITCFAIYCEPEQIVHLNEEHTDYKWCDLEEAKALVPFPNQKKLYDHIWLNFVESRPPDHLKINVC</sequence>
<dbReference type="STRING" id="320778.ABT57_05685"/>
<dbReference type="RefSeq" id="WP_047884248.1">
    <property type="nucleotide sequence ID" value="NZ_CP071326.1"/>
</dbReference>
<dbReference type="GO" id="GO:0006754">
    <property type="term" value="P:ATP biosynthetic process"/>
    <property type="evidence" value="ECO:0007669"/>
    <property type="project" value="TreeGrafter"/>
</dbReference>
<evidence type="ECO:0000256" key="2">
    <source>
        <dbReference type="ARBA" id="ARBA00022801"/>
    </source>
</evidence>
<organism evidence="4 5">
    <name type="scientific">Photobacterium ganghwense</name>
    <dbReference type="NCBI Taxonomy" id="320778"/>
    <lineage>
        <taxon>Bacteria</taxon>
        <taxon>Pseudomonadati</taxon>
        <taxon>Pseudomonadota</taxon>
        <taxon>Gammaproteobacteria</taxon>
        <taxon>Vibrionales</taxon>
        <taxon>Vibrionaceae</taxon>
        <taxon>Photobacterium</taxon>
    </lineage>
</organism>
<dbReference type="PROSITE" id="PS51462">
    <property type="entry name" value="NUDIX"/>
    <property type="match status" value="1"/>
</dbReference>
<dbReference type="PANTHER" id="PTHR21340:SF0">
    <property type="entry name" value="BIS(5'-NUCLEOSYL)-TETRAPHOSPHATASE [ASYMMETRICAL]"/>
    <property type="match status" value="1"/>
</dbReference>
<dbReference type="GO" id="GO:0004081">
    <property type="term" value="F:bis(5'-nucleosyl)-tetraphosphatase (asymmetrical) activity"/>
    <property type="evidence" value="ECO:0007669"/>
    <property type="project" value="TreeGrafter"/>
</dbReference>
<dbReference type="InterPro" id="IPR051325">
    <property type="entry name" value="Nudix_hydrolase_domain"/>
</dbReference>
<dbReference type="Gene3D" id="3.90.79.10">
    <property type="entry name" value="Nucleoside Triphosphate Pyrophosphohydrolase"/>
    <property type="match status" value="1"/>
</dbReference>
<name>A0A0J1HEQ2_9GAMM</name>
<dbReference type="Proteomes" id="UP000035909">
    <property type="component" value="Unassembled WGS sequence"/>
</dbReference>
<dbReference type="CDD" id="cd04664">
    <property type="entry name" value="NUDIX_DHNTPase_like"/>
    <property type="match status" value="1"/>
</dbReference>
<feature type="domain" description="Nudix hydrolase" evidence="3">
    <location>
        <begin position="4"/>
        <end position="135"/>
    </location>
</feature>
<dbReference type="EMBL" id="LDOU01000006">
    <property type="protein sequence ID" value="KLV10086.1"/>
    <property type="molecule type" value="Genomic_DNA"/>
</dbReference>
<dbReference type="OrthoDB" id="9761969at2"/>
<dbReference type="InterPro" id="IPR000086">
    <property type="entry name" value="NUDIX_hydrolase_dom"/>
</dbReference>
<dbReference type="GO" id="GO:0006167">
    <property type="term" value="P:AMP biosynthetic process"/>
    <property type="evidence" value="ECO:0007669"/>
    <property type="project" value="TreeGrafter"/>
</dbReference>
<accession>A0A0J1HEQ2</accession>
<dbReference type="PATRIC" id="fig|320778.3.peg.1227"/>
<proteinExistence type="predicted"/>
<gene>
    <name evidence="4" type="ORF">ABT57_05685</name>
</gene>
<dbReference type="SUPFAM" id="SSF55811">
    <property type="entry name" value="Nudix"/>
    <property type="match status" value="1"/>
</dbReference>
<dbReference type="InterPro" id="IPR015797">
    <property type="entry name" value="NUDIX_hydrolase-like_dom_sf"/>
</dbReference>
<comment type="cofactor">
    <cofactor evidence="1">
        <name>Mg(2+)</name>
        <dbReference type="ChEBI" id="CHEBI:18420"/>
    </cofactor>
</comment>
<dbReference type="AlphaFoldDB" id="A0A0J1HEQ2"/>
<dbReference type="PANTHER" id="PTHR21340">
    <property type="entry name" value="DIADENOSINE 5,5-P1,P4-TETRAPHOSPHATE PYROPHOSPHOHYDROLASE MUTT"/>
    <property type="match status" value="1"/>
</dbReference>
<dbReference type="Pfam" id="PF00293">
    <property type="entry name" value="NUDIX"/>
    <property type="match status" value="1"/>
</dbReference>
<dbReference type="PROSITE" id="PS00893">
    <property type="entry name" value="NUDIX_BOX"/>
    <property type="match status" value="1"/>
</dbReference>
<evidence type="ECO:0000256" key="1">
    <source>
        <dbReference type="ARBA" id="ARBA00001946"/>
    </source>
</evidence>
<reference evidence="4 5" key="1">
    <citation type="submission" date="2015-05" db="EMBL/GenBank/DDBJ databases">
        <title>Photobacterium galathea sp. nov.</title>
        <authorList>
            <person name="Machado H."/>
            <person name="Gram L."/>
        </authorList>
    </citation>
    <scope>NUCLEOTIDE SEQUENCE [LARGE SCALE GENOMIC DNA]</scope>
    <source>
        <strain evidence="4 5">DSM 22954</strain>
    </source>
</reference>
<protein>
    <submittedName>
        <fullName evidence="4">DNA mismatch repair protein MutT</fullName>
    </submittedName>
</protein>
<keyword evidence="5" id="KW-1185">Reference proteome</keyword>
<evidence type="ECO:0000313" key="5">
    <source>
        <dbReference type="Proteomes" id="UP000035909"/>
    </source>
</evidence>
<evidence type="ECO:0000313" key="4">
    <source>
        <dbReference type="EMBL" id="KLV10086.1"/>
    </source>
</evidence>
<comment type="caution">
    <text evidence="4">The sequence shown here is derived from an EMBL/GenBank/DDBJ whole genome shotgun (WGS) entry which is preliminary data.</text>
</comment>
<evidence type="ECO:0000259" key="3">
    <source>
        <dbReference type="PROSITE" id="PS51462"/>
    </source>
</evidence>
<keyword evidence="2" id="KW-0378">Hydrolase</keyword>
<dbReference type="InterPro" id="IPR020084">
    <property type="entry name" value="NUDIX_hydrolase_CS"/>
</dbReference>